<sequence>MIRSTRSSKKQHMLHVAEKILNNKELELYKWDGDLSELLQNVREKLNKVAEGWSREEKNHCLEETERSFQYSGEILHLILS</sequence>
<dbReference type="GO" id="GO:0046872">
    <property type="term" value="F:metal ion binding"/>
    <property type="evidence" value="ECO:0007669"/>
    <property type="project" value="UniProtKB-KW"/>
</dbReference>
<dbReference type="GO" id="GO:0004392">
    <property type="term" value="F:heme oxygenase (decyclizing) activity"/>
    <property type="evidence" value="ECO:0007669"/>
    <property type="project" value="UniProtKB-EC"/>
</dbReference>
<dbReference type="AlphaFoldDB" id="A0A822XJJ5"/>
<keyword evidence="3" id="KW-0349">Heme</keyword>
<organism evidence="7 8">
    <name type="scientific">Nelumbo nucifera</name>
    <name type="common">Sacred lotus</name>
    <dbReference type="NCBI Taxonomy" id="4432"/>
    <lineage>
        <taxon>Eukaryota</taxon>
        <taxon>Viridiplantae</taxon>
        <taxon>Streptophyta</taxon>
        <taxon>Embryophyta</taxon>
        <taxon>Tracheophyta</taxon>
        <taxon>Spermatophyta</taxon>
        <taxon>Magnoliopsida</taxon>
        <taxon>Proteales</taxon>
        <taxon>Nelumbonaceae</taxon>
        <taxon>Nelumbo</taxon>
    </lineage>
</organism>
<keyword evidence="8" id="KW-1185">Reference proteome</keyword>
<dbReference type="Proteomes" id="UP000607653">
    <property type="component" value="Unassembled WGS sequence"/>
</dbReference>
<evidence type="ECO:0000313" key="7">
    <source>
        <dbReference type="EMBL" id="DAD21704.1"/>
    </source>
</evidence>
<dbReference type="InterPro" id="IPR016951">
    <property type="entry name" value="Haem_Oase_decyc_pln"/>
</dbReference>
<keyword evidence="6" id="KW-0408">Iron</keyword>
<comment type="similarity">
    <text evidence="1">Belongs to the heme oxygenase family.</text>
</comment>
<evidence type="ECO:0000313" key="8">
    <source>
        <dbReference type="Proteomes" id="UP000607653"/>
    </source>
</evidence>
<comment type="caution">
    <text evidence="7">The sequence shown here is derived from an EMBL/GenBank/DDBJ whole genome shotgun (WGS) entry which is preliminary data.</text>
</comment>
<accession>A0A822XJJ5</accession>
<evidence type="ECO:0000256" key="3">
    <source>
        <dbReference type="ARBA" id="ARBA00022617"/>
    </source>
</evidence>
<keyword evidence="4" id="KW-0479">Metal-binding</keyword>
<evidence type="ECO:0000256" key="5">
    <source>
        <dbReference type="ARBA" id="ARBA00023002"/>
    </source>
</evidence>
<reference evidence="7 8" key="1">
    <citation type="journal article" date="2020" name="Mol. Biol. Evol.">
        <title>Distinct Expression and Methylation Patterns for Genes with Different Fates following a Single Whole-Genome Duplication in Flowering Plants.</title>
        <authorList>
            <person name="Shi T."/>
            <person name="Rahmani R.S."/>
            <person name="Gugger P.F."/>
            <person name="Wang M."/>
            <person name="Li H."/>
            <person name="Zhang Y."/>
            <person name="Li Z."/>
            <person name="Wang Q."/>
            <person name="Van de Peer Y."/>
            <person name="Marchal K."/>
            <person name="Chen J."/>
        </authorList>
    </citation>
    <scope>NUCLEOTIDE SEQUENCE [LARGE SCALE GENOMIC DNA]</scope>
    <source>
        <tissue evidence="7">Leaf</tissue>
    </source>
</reference>
<dbReference type="EMBL" id="DUZY01000001">
    <property type="protein sequence ID" value="DAD21704.1"/>
    <property type="molecule type" value="Genomic_DNA"/>
</dbReference>
<evidence type="ECO:0000256" key="1">
    <source>
        <dbReference type="ARBA" id="ARBA00006134"/>
    </source>
</evidence>
<proteinExistence type="inferred from homology"/>
<dbReference type="PANTHER" id="PTHR35703">
    <property type="entry name" value="HEME OXYGENASE 1, CHLOROPLASTIC-RELATED"/>
    <property type="match status" value="1"/>
</dbReference>
<evidence type="ECO:0000256" key="4">
    <source>
        <dbReference type="ARBA" id="ARBA00022723"/>
    </source>
</evidence>
<evidence type="ECO:0000256" key="2">
    <source>
        <dbReference type="ARBA" id="ARBA00012360"/>
    </source>
</evidence>
<dbReference type="PANTHER" id="PTHR35703:SF2">
    <property type="entry name" value="HEME OXYGENASE 1, CHLOROPLASTIC-RELATED"/>
    <property type="match status" value="1"/>
</dbReference>
<dbReference type="Gene3D" id="1.20.910.10">
    <property type="entry name" value="Heme oxygenase-like"/>
    <property type="match status" value="1"/>
</dbReference>
<keyword evidence="5" id="KW-0560">Oxidoreductase</keyword>
<evidence type="ECO:0000256" key="6">
    <source>
        <dbReference type="ARBA" id="ARBA00023004"/>
    </source>
</evidence>
<dbReference type="EC" id="1.14.14.18" evidence="2"/>
<name>A0A822XJJ5_NELNU</name>
<gene>
    <name evidence="7" type="ORF">HUJ06_023167</name>
</gene>
<protein>
    <recommendedName>
        <fullName evidence="2">heme oxygenase (biliverdin-producing)</fullName>
        <ecNumber evidence="2">1.14.14.18</ecNumber>
    </recommendedName>
</protein>
<dbReference type="SUPFAM" id="SSF48613">
    <property type="entry name" value="Heme oxygenase-like"/>
    <property type="match status" value="1"/>
</dbReference>
<dbReference type="InterPro" id="IPR016084">
    <property type="entry name" value="Haem_Oase-like_multi-hlx"/>
</dbReference>